<sequence length="608" mass="64230">MFQSLRARLIGICVAITALSLLALAVPTFLLVRSNTLESLDQRIHQLTQVHAGELTEWVKEKQRITSSIKAAVPQAEPVPALLAAKQAGAFDDTYFVFADKRHVFSHPMPENYDGTARPWYQQAVREGKAALTPAYVDASTSKLTISFVEPVVTNGQTVAVVGSDMHLDTVSRKVTSIQPTPKSFAFLLDGQGNILAHAQADLVLKPMSVLAPALTPALIEQLTQQGQSANVTIGDAEQMLYAAKVEGTPWVLAIGIDRAEATAPLRHLLQVAAAITALCLVAAVALVSVAVSRQLRRLAMVRDALEDIASGEGDLTVRLDNSGKDELAQIATAFNHFVNKIAAVLLRIRTASESVRLASQEIAMGNQDLSSRTEQQASSLEETAAAMEQLTATVQQNAENARQANQLASSASSVASHGGSVVGQVVQTMGGIDAASRKIVDIIGVIDSIAFQTNILALNAAVEAARAGEQGRGFAVVAGEVRTLAQRSAAAAKEIKQLIDDSVNQVNTGSRLVQEAGATMQEVVDSVRRVTAIVAEISHASQEQSNGIGEINGAVSQMDQGTQQNAALVEQATAAAQSLQQQAHQLAEVVGGFKLDHAPATQALALR</sequence>
<dbReference type="PANTHER" id="PTHR43531:SF14">
    <property type="entry name" value="METHYL-ACCEPTING CHEMOTAXIS PROTEIN I-RELATED"/>
    <property type="match status" value="1"/>
</dbReference>
<evidence type="ECO:0000256" key="4">
    <source>
        <dbReference type="ARBA" id="ARBA00022692"/>
    </source>
</evidence>
<accession>A0A014P172</accession>
<dbReference type="InterPro" id="IPR003660">
    <property type="entry name" value="HAMP_dom"/>
</dbReference>
<dbReference type="EMBL" id="JBOK01000011">
    <property type="protein sequence ID" value="EXU79910.1"/>
    <property type="molecule type" value="Genomic_DNA"/>
</dbReference>
<dbReference type="SMART" id="SM00283">
    <property type="entry name" value="MA"/>
    <property type="match status" value="1"/>
</dbReference>
<evidence type="ECO:0000256" key="8">
    <source>
        <dbReference type="PROSITE-ProRule" id="PRU00284"/>
    </source>
</evidence>
<comment type="similarity">
    <text evidence="7">Belongs to the methyl-accepting chemotaxis (MCP) protein family.</text>
</comment>
<dbReference type="CDD" id="cd11386">
    <property type="entry name" value="MCP_signal"/>
    <property type="match status" value="1"/>
</dbReference>
<evidence type="ECO:0000256" key="6">
    <source>
        <dbReference type="ARBA" id="ARBA00023136"/>
    </source>
</evidence>
<dbReference type="STRING" id="225991.MA05_02850"/>
<evidence type="ECO:0000259" key="12">
    <source>
        <dbReference type="PROSITE" id="PS50885"/>
    </source>
</evidence>
<organism evidence="13 14">
    <name type="scientific">Comamonas aquatica DA1877</name>
    <dbReference type="NCBI Taxonomy" id="1457173"/>
    <lineage>
        <taxon>Bacteria</taxon>
        <taxon>Pseudomonadati</taxon>
        <taxon>Pseudomonadota</taxon>
        <taxon>Betaproteobacteria</taxon>
        <taxon>Burkholderiales</taxon>
        <taxon>Comamonadaceae</taxon>
        <taxon>Comamonas</taxon>
    </lineage>
</organism>
<dbReference type="AlphaFoldDB" id="A0A014P172"/>
<dbReference type="InterPro" id="IPR004089">
    <property type="entry name" value="MCPsignal_dom"/>
</dbReference>
<dbReference type="CDD" id="cd12912">
    <property type="entry name" value="PDC2_MCP_like"/>
    <property type="match status" value="1"/>
</dbReference>
<keyword evidence="4 10" id="KW-0812">Transmembrane</keyword>
<reference evidence="13 14" key="1">
    <citation type="submission" date="2014-01" db="EMBL/GenBank/DDBJ databases">
        <title>Interspecies Systems Biology Uncovers Metabolites Affecting C. elegans Gene Expression and Life History Traits.</title>
        <authorList>
            <person name="Watson E."/>
            <person name="Macneil L.T."/>
            <person name="Ritter A.D."/>
            <person name="Yilmaz L.S."/>
            <person name="Rosebrock A.P."/>
            <person name="Caudy A.A."/>
            <person name="Walhout A.J."/>
        </authorList>
    </citation>
    <scope>NUCLEOTIDE SEQUENCE [LARGE SCALE GENOMIC DNA]</scope>
    <source>
        <strain evidence="13 14">DA1877</strain>
    </source>
</reference>
<keyword evidence="3" id="KW-0488">Methylation</keyword>
<dbReference type="SMART" id="SM00304">
    <property type="entry name" value="HAMP"/>
    <property type="match status" value="1"/>
</dbReference>
<dbReference type="InterPro" id="IPR051310">
    <property type="entry name" value="MCP_chemotaxis"/>
</dbReference>
<dbReference type="SUPFAM" id="SSF103190">
    <property type="entry name" value="Sensory domain-like"/>
    <property type="match status" value="1"/>
</dbReference>
<dbReference type="CDD" id="cd12913">
    <property type="entry name" value="PDC1_MCP_like"/>
    <property type="match status" value="1"/>
</dbReference>
<name>A0A014P172_9BURK</name>
<dbReference type="SUPFAM" id="SSF58104">
    <property type="entry name" value="Methyl-accepting chemotaxis protein (MCP) signaling domain"/>
    <property type="match status" value="1"/>
</dbReference>
<dbReference type="Proteomes" id="UP000020766">
    <property type="component" value="Unassembled WGS sequence"/>
</dbReference>
<dbReference type="PROSITE" id="PS50885">
    <property type="entry name" value="HAMP"/>
    <property type="match status" value="1"/>
</dbReference>
<dbReference type="InterPro" id="IPR029151">
    <property type="entry name" value="Sensor-like_sf"/>
</dbReference>
<dbReference type="PATRIC" id="fig|1457173.3.peg.2086"/>
<feature type="transmembrane region" description="Helical" evidence="10">
    <location>
        <begin position="269"/>
        <end position="293"/>
    </location>
</feature>
<keyword evidence="5 10" id="KW-1133">Transmembrane helix</keyword>
<gene>
    <name evidence="13" type="ORF">AX13_02085</name>
</gene>
<dbReference type="PANTHER" id="PTHR43531">
    <property type="entry name" value="PROTEIN ICFG"/>
    <property type="match status" value="1"/>
</dbReference>
<protein>
    <submittedName>
        <fullName evidence="13">Methyl-accepting chemotaxis protein</fullName>
    </submittedName>
</protein>
<evidence type="ECO:0000256" key="5">
    <source>
        <dbReference type="ARBA" id="ARBA00022989"/>
    </source>
</evidence>
<evidence type="ECO:0000256" key="2">
    <source>
        <dbReference type="ARBA" id="ARBA00022475"/>
    </source>
</evidence>
<dbReference type="CDD" id="cd06225">
    <property type="entry name" value="HAMP"/>
    <property type="match status" value="1"/>
</dbReference>
<feature type="domain" description="Methyl-accepting transducer" evidence="11">
    <location>
        <begin position="352"/>
        <end position="581"/>
    </location>
</feature>
<dbReference type="InterPro" id="IPR033479">
    <property type="entry name" value="dCache_1"/>
</dbReference>
<dbReference type="GO" id="GO:0005886">
    <property type="term" value="C:plasma membrane"/>
    <property type="evidence" value="ECO:0007669"/>
    <property type="project" value="UniProtKB-SubCell"/>
</dbReference>
<evidence type="ECO:0000256" key="3">
    <source>
        <dbReference type="ARBA" id="ARBA00022481"/>
    </source>
</evidence>
<proteinExistence type="inferred from homology"/>
<evidence type="ECO:0000256" key="7">
    <source>
        <dbReference type="ARBA" id="ARBA00029447"/>
    </source>
</evidence>
<keyword evidence="9" id="KW-0175">Coiled coil</keyword>
<evidence type="ECO:0000256" key="1">
    <source>
        <dbReference type="ARBA" id="ARBA00004651"/>
    </source>
</evidence>
<dbReference type="RefSeq" id="WP_043383708.1">
    <property type="nucleotide sequence ID" value="NZ_JBOK01000011.1"/>
</dbReference>
<evidence type="ECO:0000259" key="11">
    <source>
        <dbReference type="PROSITE" id="PS50111"/>
    </source>
</evidence>
<dbReference type="FunFam" id="1.10.287.950:FF:000001">
    <property type="entry name" value="Methyl-accepting chemotaxis sensory transducer"/>
    <property type="match status" value="1"/>
</dbReference>
<evidence type="ECO:0000256" key="10">
    <source>
        <dbReference type="SAM" id="Phobius"/>
    </source>
</evidence>
<dbReference type="Gene3D" id="1.10.287.950">
    <property type="entry name" value="Methyl-accepting chemotaxis protein"/>
    <property type="match status" value="1"/>
</dbReference>
<dbReference type="Pfam" id="PF00015">
    <property type="entry name" value="MCPsignal"/>
    <property type="match status" value="1"/>
</dbReference>
<evidence type="ECO:0000313" key="14">
    <source>
        <dbReference type="Proteomes" id="UP000020766"/>
    </source>
</evidence>
<keyword evidence="8" id="KW-0807">Transducer</keyword>
<dbReference type="PROSITE" id="PS50111">
    <property type="entry name" value="CHEMOTAXIS_TRANSDUC_2"/>
    <property type="match status" value="1"/>
</dbReference>
<dbReference type="Gene3D" id="3.30.450.20">
    <property type="entry name" value="PAS domain"/>
    <property type="match status" value="2"/>
</dbReference>
<dbReference type="GO" id="GO:0007165">
    <property type="term" value="P:signal transduction"/>
    <property type="evidence" value="ECO:0007669"/>
    <property type="project" value="UniProtKB-KW"/>
</dbReference>
<keyword evidence="6 10" id="KW-0472">Membrane</keyword>
<dbReference type="Pfam" id="PF02743">
    <property type="entry name" value="dCache_1"/>
    <property type="match status" value="1"/>
</dbReference>
<evidence type="ECO:0000256" key="9">
    <source>
        <dbReference type="SAM" id="Coils"/>
    </source>
</evidence>
<keyword evidence="2" id="KW-1003">Cell membrane</keyword>
<keyword evidence="14" id="KW-1185">Reference proteome</keyword>
<feature type="coiled-coil region" evidence="9">
    <location>
        <begin position="371"/>
        <end position="408"/>
    </location>
</feature>
<dbReference type="GO" id="GO:0006935">
    <property type="term" value="P:chemotaxis"/>
    <property type="evidence" value="ECO:0007669"/>
    <property type="project" value="TreeGrafter"/>
</dbReference>
<feature type="domain" description="HAMP" evidence="12">
    <location>
        <begin position="293"/>
        <end position="347"/>
    </location>
</feature>
<dbReference type="GO" id="GO:0004888">
    <property type="term" value="F:transmembrane signaling receptor activity"/>
    <property type="evidence" value="ECO:0007669"/>
    <property type="project" value="TreeGrafter"/>
</dbReference>
<comment type="subcellular location">
    <subcellularLocation>
        <location evidence="1">Cell membrane</location>
        <topology evidence="1">Multi-pass membrane protein</topology>
    </subcellularLocation>
</comment>
<dbReference type="Pfam" id="PF00672">
    <property type="entry name" value="HAMP"/>
    <property type="match status" value="1"/>
</dbReference>
<evidence type="ECO:0000313" key="13">
    <source>
        <dbReference type="EMBL" id="EXU79910.1"/>
    </source>
</evidence>
<comment type="caution">
    <text evidence="13">The sequence shown here is derived from an EMBL/GenBank/DDBJ whole genome shotgun (WGS) entry which is preliminary data.</text>
</comment>